<comment type="caution">
    <text evidence="6">The sequence shown here is derived from an EMBL/GenBank/DDBJ whole genome shotgun (WGS) entry which is preliminary data.</text>
</comment>
<feature type="domain" description="Zinc finger RING-type eukaryotic" evidence="5">
    <location>
        <begin position="477"/>
        <end position="502"/>
    </location>
</feature>
<dbReference type="Gene3D" id="3.30.40.10">
    <property type="entry name" value="Zinc/RING finger domain, C3HC4 (zinc finger)"/>
    <property type="match status" value="1"/>
</dbReference>
<evidence type="ECO:0000256" key="4">
    <source>
        <dbReference type="SAM" id="Coils"/>
    </source>
</evidence>
<evidence type="ECO:0000313" key="6">
    <source>
        <dbReference type="EMBL" id="TPX45162.1"/>
    </source>
</evidence>
<keyword evidence="3" id="KW-0862">Zinc</keyword>
<evidence type="ECO:0000256" key="2">
    <source>
        <dbReference type="ARBA" id="ARBA00022771"/>
    </source>
</evidence>
<evidence type="ECO:0000259" key="5">
    <source>
        <dbReference type="Pfam" id="PF13445"/>
    </source>
</evidence>
<sequence length="559" mass="64395">MEAQRVEGVPAVATLQDILSRLTTACQNKDDQVFRVKLELETLKAEYKHAEEAVRERDDRISLYQKRLQSINAVDKNVSALASSLSTEIERRTRAIQDSAGLSKLLQDMIVAHQDLKKINEEHALARDHQSQQLLTLEGDNCMLTRKVDSLEFELDEMRVAALSSEKRYRHLAHEVSQAQDVVSITKQAEAAKDEECKLLQNKVAALITKNRELFEQIQAFSSRYEDQHQVIEKMNVELRESREAVHIAIRQHHFSEDEVKTLNAVRTELYAKITELEETIRGKDRDIFESGLKLRDQREDYERKLAEANTKLQRAIETQEVLETQHRQAEEERLTIEQQLLQHKQLLQQQLQMPGSSFDREMKTSDTMEYRVRSITDGLSSSSATAAVGIDPELLAEMEKRWSAREALLKADVKTLKQCLSEKEDLVSQLKFNIAELSKHTVDIRSEKLKTVERDMRQRLDEFLIMEEALETACMCPLTLERFRDPMILIPCGHTFSKTPLEDRRAESFDGVKCYTCEKKAAKAIRNEAVECIVLEMDRRKNFVLAMSNFISLLSGTM</sequence>
<evidence type="ECO:0000256" key="3">
    <source>
        <dbReference type="ARBA" id="ARBA00022833"/>
    </source>
</evidence>
<reference evidence="6 7" key="1">
    <citation type="journal article" date="2019" name="Sci. Rep.">
        <title>Comparative genomics of chytrid fungi reveal insights into the obligate biotrophic and pathogenic lifestyle of Synchytrium endobioticum.</title>
        <authorList>
            <person name="van de Vossenberg B.T.L.H."/>
            <person name="Warris S."/>
            <person name="Nguyen H.D.T."/>
            <person name="van Gent-Pelzer M.P.E."/>
            <person name="Joly D.L."/>
            <person name="van de Geest H.C."/>
            <person name="Bonants P.J.M."/>
            <person name="Smith D.S."/>
            <person name="Levesque C.A."/>
            <person name="van der Lee T.A.J."/>
        </authorList>
    </citation>
    <scope>NUCLEOTIDE SEQUENCE [LARGE SCALE GENOMIC DNA]</scope>
    <source>
        <strain evidence="6 7">LEV6574</strain>
    </source>
</reference>
<dbReference type="InterPro" id="IPR013083">
    <property type="entry name" value="Znf_RING/FYVE/PHD"/>
</dbReference>
<feature type="coiled-coil region" evidence="4">
    <location>
        <begin position="260"/>
        <end position="347"/>
    </location>
</feature>
<dbReference type="OrthoDB" id="6105938at2759"/>
<proteinExistence type="predicted"/>
<keyword evidence="2" id="KW-0863">Zinc-finger</keyword>
<dbReference type="AlphaFoldDB" id="A0A507D148"/>
<dbReference type="SUPFAM" id="SSF57850">
    <property type="entry name" value="RING/U-box"/>
    <property type="match status" value="1"/>
</dbReference>
<name>A0A507D148_9FUNG</name>
<protein>
    <recommendedName>
        <fullName evidence="5">Zinc finger RING-type eukaryotic domain-containing protein</fullName>
    </recommendedName>
</protein>
<keyword evidence="1" id="KW-0479">Metal-binding</keyword>
<gene>
    <name evidence="6" type="ORF">SeLEV6574_g04039</name>
</gene>
<dbReference type="InterPro" id="IPR027370">
    <property type="entry name" value="Znf-RING_euk"/>
</dbReference>
<accession>A0A507D148</accession>
<dbReference type="GO" id="GO:0008270">
    <property type="term" value="F:zinc ion binding"/>
    <property type="evidence" value="ECO:0007669"/>
    <property type="project" value="UniProtKB-KW"/>
</dbReference>
<evidence type="ECO:0000256" key="1">
    <source>
        <dbReference type="ARBA" id="ARBA00022723"/>
    </source>
</evidence>
<keyword evidence="4" id="KW-0175">Coiled coil</keyword>
<evidence type="ECO:0000313" key="7">
    <source>
        <dbReference type="Proteomes" id="UP000320475"/>
    </source>
</evidence>
<dbReference type="Proteomes" id="UP000320475">
    <property type="component" value="Unassembled WGS sequence"/>
</dbReference>
<dbReference type="Pfam" id="PF13445">
    <property type="entry name" value="zf-RING_UBOX"/>
    <property type="match status" value="1"/>
</dbReference>
<organism evidence="6 7">
    <name type="scientific">Synchytrium endobioticum</name>
    <dbReference type="NCBI Taxonomy" id="286115"/>
    <lineage>
        <taxon>Eukaryota</taxon>
        <taxon>Fungi</taxon>
        <taxon>Fungi incertae sedis</taxon>
        <taxon>Chytridiomycota</taxon>
        <taxon>Chytridiomycota incertae sedis</taxon>
        <taxon>Chytridiomycetes</taxon>
        <taxon>Synchytriales</taxon>
        <taxon>Synchytriaceae</taxon>
        <taxon>Synchytrium</taxon>
    </lineage>
</organism>
<feature type="coiled-coil region" evidence="4">
    <location>
        <begin position="33"/>
        <end position="60"/>
    </location>
</feature>
<dbReference type="EMBL" id="QEAM01000152">
    <property type="protein sequence ID" value="TPX45162.1"/>
    <property type="molecule type" value="Genomic_DNA"/>
</dbReference>